<dbReference type="EMBL" id="JARXIC010000008">
    <property type="protein sequence ID" value="MDQ8194044.1"/>
    <property type="molecule type" value="Genomic_DNA"/>
</dbReference>
<reference evidence="1 2" key="1">
    <citation type="submission" date="2023-04" db="EMBL/GenBank/DDBJ databases">
        <title>A novel bacteria isolated from coastal sediment.</title>
        <authorList>
            <person name="Liu X.-J."/>
            <person name="Du Z.-J."/>
        </authorList>
    </citation>
    <scope>NUCLEOTIDE SEQUENCE [LARGE SCALE GENOMIC DNA]</scope>
    <source>
        <strain evidence="1 2">SDUM461004</strain>
    </source>
</reference>
<evidence type="ECO:0000313" key="2">
    <source>
        <dbReference type="Proteomes" id="UP001243717"/>
    </source>
</evidence>
<accession>A0ABU1AHG4</accession>
<evidence type="ECO:0000313" key="1">
    <source>
        <dbReference type="EMBL" id="MDQ8194044.1"/>
    </source>
</evidence>
<comment type="caution">
    <text evidence="1">The sequence shown here is derived from an EMBL/GenBank/DDBJ whole genome shotgun (WGS) entry which is preliminary data.</text>
</comment>
<gene>
    <name evidence="1" type="ORF">QEH59_06390</name>
</gene>
<dbReference type="RefSeq" id="WP_308984527.1">
    <property type="nucleotide sequence ID" value="NZ_JARXIC010000008.1"/>
</dbReference>
<protein>
    <submittedName>
        <fullName evidence="1">Uncharacterized protein</fullName>
    </submittedName>
</protein>
<keyword evidence="2" id="KW-1185">Reference proteome</keyword>
<sequence length="342" mass="38618">MNRSEYISLQESKLYYSLAILQAQRGQGCTHHNIFVCAYHAAKLGLSLSEAFELIHARVSDRYGARSEVESALRKQISQVTPIGSRKPDHIAIRRPSRPRPLPRKYKDDVFKLVLSVNPEASIEDLSRISPIKPEAVTSSDFIGALYGVKDLLSAGDHAPTNVYSRVELQQRLQGNDQGFQILFPQTFTGEHTLVTRCNGSTFKSYRRKEFISRIPYFVAEFDDKPIEWQLAFWFGWIVKEIMPVVALIHSGGRSIHAWLPANCPTIFDYERSISPLFGANRSGKLSALGVDESPRCPLHGSRMPGQIRRETGRRQVMLYFNPPVGDSVTKSPLTPSREMIE</sequence>
<dbReference type="Proteomes" id="UP001243717">
    <property type="component" value="Unassembled WGS sequence"/>
</dbReference>
<proteinExistence type="predicted"/>
<organism evidence="1 2">
    <name type="scientific">Thalassobacterium sedimentorum</name>
    <dbReference type="NCBI Taxonomy" id="3041258"/>
    <lineage>
        <taxon>Bacteria</taxon>
        <taxon>Pseudomonadati</taxon>
        <taxon>Verrucomicrobiota</taxon>
        <taxon>Opitutia</taxon>
        <taxon>Puniceicoccales</taxon>
        <taxon>Coraliomargaritaceae</taxon>
        <taxon>Thalassobacterium</taxon>
    </lineage>
</organism>
<name>A0ABU1AHG4_9BACT</name>